<dbReference type="EMBL" id="JAAZSR010000029">
    <property type="protein sequence ID" value="NKX49657.1"/>
    <property type="molecule type" value="Genomic_DNA"/>
</dbReference>
<feature type="non-terminal residue" evidence="2">
    <location>
        <position position="64"/>
    </location>
</feature>
<gene>
    <name evidence="2" type="ORF">HER39_03500</name>
</gene>
<protein>
    <submittedName>
        <fullName evidence="2">NfeD family protein</fullName>
    </submittedName>
</protein>
<keyword evidence="1" id="KW-0472">Membrane</keyword>
<name>A0ABX1JK11_9MICC</name>
<keyword evidence="1" id="KW-0812">Transmembrane</keyword>
<evidence type="ECO:0000256" key="1">
    <source>
        <dbReference type="SAM" id="Phobius"/>
    </source>
</evidence>
<organism evidence="2 3">
    <name type="scientific">Arthrobacter deserti</name>
    <dbReference type="NCBI Taxonomy" id="1742687"/>
    <lineage>
        <taxon>Bacteria</taxon>
        <taxon>Bacillati</taxon>
        <taxon>Actinomycetota</taxon>
        <taxon>Actinomycetes</taxon>
        <taxon>Micrococcales</taxon>
        <taxon>Micrococcaceae</taxon>
        <taxon>Arthrobacter</taxon>
    </lineage>
</organism>
<feature type="transmembrane region" description="Helical" evidence="1">
    <location>
        <begin position="12"/>
        <end position="33"/>
    </location>
</feature>
<evidence type="ECO:0000313" key="2">
    <source>
        <dbReference type="EMBL" id="NKX49657.1"/>
    </source>
</evidence>
<sequence length="64" mass="7075">MLDWLVTNSWVLWLALFLLLAMVEIMTLDLFFIMLSAGALAALFAALVGAPFWAQVVIFCVVAL</sequence>
<proteinExistence type="predicted"/>
<dbReference type="Proteomes" id="UP000523795">
    <property type="component" value="Unassembled WGS sequence"/>
</dbReference>
<keyword evidence="3" id="KW-1185">Reference proteome</keyword>
<feature type="transmembrane region" description="Helical" evidence="1">
    <location>
        <begin position="39"/>
        <end position="63"/>
    </location>
</feature>
<comment type="caution">
    <text evidence="2">The sequence shown here is derived from an EMBL/GenBank/DDBJ whole genome shotgun (WGS) entry which is preliminary data.</text>
</comment>
<keyword evidence="1" id="KW-1133">Transmembrane helix</keyword>
<accession>A0ABX1JK11</accession>
<evidence type="ECO:0000313" key="3">
    <source>
        <dbReference type="Proteomes" id="UP000523795"/>
    </source>
</evidence>
<reference evidence="2 3" key="1">
    <citation type="submission" date="2020-04" db="EMBL/GenBank/DDBJ databases">
        <authorList>
            <person name="Liu S."/>
        </authorList>
    </citation>
    <scope>NUCLEOTIDE SEQUENCE [LARGE SCALE GENOMIC DNA]</scope>
    <source>
        <strain evidence="2 3">CGMCC 1.15091</strain>
    </source>
</reference>